<name>A0A0K2CPB0_9CAUD</name>
<dbReference type="RefSeq" id="YP_009215097.1">
    <property type="nucleotide sequence ID" value="NC_028969.1"/>
</dbReference>
<protein>
    <recommendedName>
        <fullName evidence="1">YopX protein domain-containing protein</fullName>
    </recommendedName>
</protein>
<dbReference type="InterPro" id="IPR010024">
    <property type="entry name" value="CHP16711"/>
</dbReference>
<dbReference type="EMBL" id="KT151956">
    <property type="protein sequence ID" value="ALA07389.1"/>
    <property type="molecule type" value="Genomic_DNA"/>
</dbReference>
<dbReference type="InterPro" id="IPR023385">
    <property type="entry name" value="YopX-like_C"/>
</dbReference>
<dbReference type="SUPFAM" id="SSF159006">
    <property type="entry name" value="YopX-like"/>
    <property type="match status" value="1"/>
</dbReference>
<organism evidence="2 3">
    <name type="scientific">Brevibacillus phage Osiris</name>
    <dbReference type="NCBI Taxonomy" id="1691955"/>
    <lineage>
        <taxon>Viruses</taxon>
        <taxon>Duplodnaviria</taxon>
        <taxon>Heunggongvirae</taxon>
        <taxon>Uroviricota</taxon>
        <taxon>Caudoviricetes</taxon>
        <taxon>Jimmervirus</taxon>
        <taxon>Jimmervirus osiris</taxon>
    </lineage>
</organism>
<dbReference type="GeneID" id="26641422"/>
<dbReference type="InterPro" id="IPR019096">
    <property type="entry name" value="YopX_protein"/>
</dbReference>
<dbReference type="KEGG" id="vg:26641422"/>
<gene>
    <name evidence="2" type="ORF">OSIRIS_83</name>
</gene>
<dbReference type="Proteomes" id="UP000202966">
    <property type="component" value="Segment"/>
</dbReference>
<sequence length="136" mass="16024">MREIKFRAWDDVSKVMSFSNFEQFDDMMGFRFSHFETEKPIYMQYTGLKDKNGKEIYEGDILDCTCEFLTNFGRTRTGRMGTTIYEVFWRDEGWRERVIRSDSLVSGKDSDGVAVTAKYSKVIGNIYEHPHLLNQE</sequence>
<reference evidence="2 3" key="1">
    <citation type="journal article" date="2015" name="Genome Announc.">
        <title>Genome Sequences of Five Additional Brevibacillus laterosporus Bacteriophages.</title>
        <authorList>
            <person name="Merrill B.D."/>
            <person name="Berg J.A."/>
            <person name="Graves K.A."/>
            <person name="Ward A.T."/>
            <person name="Hilton J.A."/>
            <person name="Wake B.N."/>
            <person name="Grose J.H."/>
            <person name="Breakwell D.P."/>
            <person name="Burnett S.H."/>
        </authorList>
    </citation>
    <scope>NUCLEOTIDE SEQUENCE [LARGE SCALE GENOMIC DNA]</scope>
</reference>
<dbReference type="NCBIfam" id="TIGR01671">
    <property type="entry name" value="phage_TIGR01671"/>
    <property type="match status" value="1"/>
</dbReference>
<dbReference type="Pfam" id="PF09643">
    <property type="entry name" value="YopX"/>
    <property type="match status" value="1"/>
</dbReference>
<keyword evidence="3" id="KW-1185">Reference proteome</keyword>
<dbReference type="Gene3D" id="2.30.30.290">
    <property type="entry name" value="YopX-like domains"/>
    <property type="match status" value="1"/>
</dbReference>
<dbReference type="OrthoDB" id="28597at10239"/>
<feature type="domain" description="YopX protein" evidence="1">
    <location>
        <begin position="5"/>
        <end position="133"/>
    </location>
</feature>
<evidence type="ECO:0000313" key="3">
    <source>
        <dbReference type="Proteomes" id="UP000202966"/>
    </source>
</evidence>
<proteinExistence type="predicted"/>
<evidence type="ECO:0000259" key="1">
    <source>
        <dbReference type="Pfam" id="PF09643"/>
    </source>
</evidence>
<evidence type="ECO:0000313" key="2">
    <source>
        <dbReference type="EMBL" id="ALA07389.1"/>
    </source>
</evidence>
<accession>A0A0K2CPB0</accession>